<keyword evidence="3" id="KW-1185">Reference proteome</keyword>
<organism evidence="2 3">
    <name type="scientific">Rhodoferax aquaticus</name>
    <dbReference type="NCBI Taxonomy" id="2527691"/>
    <lineage>
        <taxon>Bacteria</taxon>
        <taxon>Pseudomonadati</taxon>
        <taxon>Pseudomonadota</taxon>
        <taxon>Betaproteobacteria</taxon>
        <taxon>Burkholderiales</taxon>
        <taxon>Comamonadaceae</taxon>
        <taxon>Rhodoferax</taxon>
    </lineage>
</organism>
<dbReference type="Proteomes" id="UP000317365">
    <property type="component" value="Chromosome"/>
</dbReference>
<dbReference type="Pfam" id="PF12974">
    <property type="entry name" value="Phosphonate-bd"/>
    <property type="match status" value="1"/>
</dbReference>
<dbReference type="EMBL" id="CP036282">
    <property type="protein sequence ID" value="QDL54480.1"/>
    <property type="molecule type" value="Genomic_DNA"/>
</dbReference>
<feature type="chain" id="PRO_5022222349" evidence="1">
    <location>
        <begin position="35"/>
        <end position="296"/>
    </location>
</feature>
<dbReference type="AlphaFoldDB" id="A0A515EPC4"/>
<dbReference type="RefSeq" id="WP_142811440.1">
    <property type="nucleotide sequence ID" value="NZ_CP036282.1"/>
</dbReference>
<dbReference type="PANTHER" id="PTHR35841">
    <property type="entry name" value="PHOSPHONATES-BINDING PERIPLASMIC PROTEIN"/>
    <property type="match status" value="1"/>
</dbReference>
<dbReference type="SUPFAM" id="SSF53850">
    <property type="entry name" value="Periplasmic binding protein-like II"/>
    <property type="match status" value="1"/>
</dbReference>
<sequence length="296" mass="32582">MSQDSNNLNAQRRQWLASALVGAGQLIYSANALAATQTNATSQTASKTWRLAVVPQLTAVEMTRNWTPIVSALAQAGLNMELVIYPSISKFEPEFLKGHADFVFLNPYHMVMAKRTQRYEPLLRDARPLEGLLVVKADGPVQAIEQLKDHRLSFPAPNAFAASLYIRSMLERKHHLAFDAHYAGTHRNAIRQVLAGDSAAAGVVRTTLEQEPPEVRQAVRVIYTTPPLSPHPLAAHPRVPASVRQQVSQVLLALADKPETTALMGAIQMPSPQAAIYAKDYAPLEQLKIEKFVVVE</sequence>
<accession>A0A515EPC4</accession>
<reference evidence="3" key="1">
    <citation type="submission" date="2019-02" db="EMBL/GenBank/DDBJ databases">
        <title>Complete genome sequence of Rhodoferax sp. Gr-4.</title>
        <authorList>
            <person name="Jin L."/>
        </authorList>
    </citation>
    <scope>NUCLEOTIDE SEQUENCE [LARGE SCALE GENOMIC DNA]</scope>
    <source>
        <strain evidence="3">Gr-4</strain>
    </source>
</reference>
<reference evidence="3" key="2">
    <citation type="journal article" date="2020" name="Int. J. Syst. Evol. Microbiol.">
        <title>Genomic insights into a novel species Rhodoferax aquaticus sp. nov., isolated from freshwater.</title>
        <authorList>
            <person name="Li T."/>
            <person name="Zhuo Y."/>
            <person name="Jin C.Z."/>
            <person name="Wu X."/>
            <person name="Ko S.R."/>
            <person name="Jin F.J."/>
            <person name="Ahn C.Y."/>
            <person name="Oh H.M."/>
            <person name="Lee H.G."/>
            <person name="Jin L."/>
        </authorList>
    </citation>
    <scope>NUCLEOTIDE SEQUENCE [LARGE SCALE GENOMIC DNA]</scope>
    <source>
        <strain evidence="3">Gr-4</strain>
    </source>
</reference>
<dbReference type="KEGG" id="rhg:EXZ61_10065"/>
<dbReference type="Gene3D" id="3.40.190.10">
    <property type="entry name" value="Periplasmic binding protein-like II"/>
    <property type="match status" value="2"/>
</dbReference>
<evidence type="ECO:0000313" key="3">
    <source>
        <dbReference type="Proteomes" id="UP000317365"/>
    </source>
</evidence>
<evidence type="ECO:0000313" key="2">
    <source>
        <dbReference type="EMBL" id="QDL54480.1"/>
    </source>
</evidence>
<proteinExistence type="predicted"/>
<keyword evidence="1" id="KW-0732">Signal</keyword>
<gene>
    <name evidence="2" type="ORF">EXZ61_10065</name>
</gene>
<name>A0A515EPC4_9BURK</name>
<evidence type="ECO:0000256" key="1">
    <source>
        <dbReference type="SAM" id="SignalP"/>
    </source>
</evidence>
<protein>
    <submittedName>
        <fullName evidence="2">Phosphate/phosphite/phosphonate ABC transporter substrate-binding protein</fullName>
    </submittedName>
</protein>
<feature type="signal peptide" evidence="1">
    <location>
        <begin position="1"/>
        <end position="34"/>
    </location>
</feature>
<dbReference type="PANTHER" id="PTHR35841:SF1">
    <property type="entry name" value="PHOSPHONATES-BINDING PERIPLASMIC PROTEIN"/>
    <property type="match status" value="1"/>
</dbReference>